<feature type="non-terminal residue" evidence="1">
    <location>
        <position position="1"/>
    </location>
</feature>
<name>A0AAV6LXW9_9ROSI</name>
<keyword evidence="2" id="KW-1185">Reference proteome</keyword>
<dbReference type="EMBL" id="JAGKQH010000019">
    <property type="protein sequence ID" value="KAG6571616.1"/>
    <property type="molecule type" value="Genomic_DNA"/>
</dbReference>
<gene>
    <name evidence="1" type="ORF">SDJN03_28344</name>
</gene>
<evidence type="ECO:0000313" key="2">
    <source>
        <dbReference type="Proteomes" id="UP000685013"/>
    </source>
</evidence>
<protein>
    <submittedName>
        <fullName evidence="1">Uncharacterized protein</fullName>
    </submittedName>
</protein>
<reference evidence="1 2" key="1">
    <citation type="journal article" date="2021" name="Hortic Res">
        <title>The domestication of Cucurbita argyrosperma as revealed by the genome of its wild relative.</title>
        <authorList>
            <person name="Barrera-Redondo J."/>
            <person name="Sanchez-de la Vega G."/>
            <person name="Aguirre-Liguori J.A."/>
            <person name="Castellanos-Morales G."/>
            <person name="Gutierrez-Guerrero Y.T."/>
            <person name="Aguirre-Dugua X."/>
            <person name="Aguirre-Planter E."/>
            <person name="Tenaillon M.I."/>
            <person name="Lira-Saade R."/>
            <person name="Eguiarte L.E."/>
        </authorList>
    </citation>
    <scope>NUCLEOTIDE SEQUENCE [LARGE SCALE GENOMIC DNA]</scope>
    <source>
        <strain evidence="1">JBR-2021</strain>
    </source>
</reference>
<dbReference type="Proteomes" id="UP000685013">
    <property type="component" value="Chromosome 19"/>
</dbReference>
<sequence>MSSLRFNLNTLHDVNFDRGTLSTVTCDLNMTIDECSNHASMSGMTIDQDTSDMSYVHDTATNLDTSDVSGMRQTITSKSASHGAENMSYLTTYE</sequence>
<proteinExistence type="predicted"/>
<dbReference type="AlphaFoldDB" id="A0AAV6LXW9"/>
<comment type="caution">
    <text evidence="1">The sequence shown here is derived from an EMBL/GenBank/DDBJ whole genome shotgun (WGS) entry which is preliminary data.</text>
</comment>
<organism evidence="1 2">
    <name type="scientific">Cucurbita argyrosperma subsp. sororia</name>
    <dbReference type="NCBI Taxonomy" id="37648"/>
    <lineage>
        <taxon>Eukaryota</taxon>
        <taxon>Viridiplantae</taxon>
        <taxon>Streptophyta</taxon>
        <taxon>Embryophyta</taxon>
        <taxon>Tracheophyta</taxon>
        <taxon>Spermatophyta</taxon>
        <taxon>Magnoliopsida</taxon>
        <taxon>eudicotyledons</taxon>
        <taxon>Gunneridae</taxon>
        <taxon>Pentapetalae</taxon>
        <taxon>rosids</taxon>
        <taxon>fabids</taxon>
        <taxon>Cucurbitales</taxon>
        <taxon>Cucurbitaceae</taxon>
        <taxon>Cucurbiteae</taxon>
        <taxon>Cucurbita</taxon>
    </lineage>
</organism>
<accession>A0AAV6LXW9</accession>
<evidence type="ECO:0000313" key="1">
    <source>
        <dbReference type="EMBL" id="KAG6571616.1"/>
    </source>
</evidence>